<sequence>MNIVEALKIAKEQGKKVRPVGRGCQVIKYKNGSFFKYYKISNGSYVYCYVPTEDILADWEVVKEKPSKQTQYKIDSMKFQIVRYCDKNADCDDCYECKIRRICHTKPYSPLRMLLDDWSLKEIVEAYHTLKEAGEI</sequence>
<organism evidence="1 2">
    <name type="scientific">Peptacetobacter hiranonis (strain DSM 13275 / JCM 10541 / KCTC 15199 / TO-931)</name>
    <name type="common">Clostridium hiranonis</name>
    <dbReference type="NCBI Taxonomy" id="500633"/>
    <lineage>
        <taxon>Bacteria</taxon>
        <taxon>Bacillati</taxon>
        <taxon>Bacillota</taxon>
        <taxon>Clostridia</taxon>
        <taxon>Peptostreptococcales</taxon>
        <taxon>Peptostreptococcaceae</taxon>
        <taxon>Peptacetobacter</taxon>
    </lineage>
</organism>
<dbReference type="Proteomes" id="UP000003178">
    <property type="component" value="Unassembled WGS sequence"/>
</dbReference>
<dbReference type="EMBL" id="ABWP01000059">
    <property type="protein sequence ID" value="EEA84948.1"/>
    <property type="molecule type" value="Genomic_DNA"/>
</dbReference>
<protein>
    <submittedName>
        <fullName evidence="1">Uncharacterized protein</fullName>
    </submittedName>
</protein>
<keyword evidence="2" id="KW-1185">Reference proteome</keyword>
<dbReference type="RefSeq" id="WP_006440350.1">
    <property type="nucleotide sequence ID" value="NZ_DS995356.1"/>
</dbReference>
<proteinExistence type="predicted"/>
<reference evidence="1 2" key="2">
    <citation type="submission" date="2008-10" db="EMBL/GenBank/DDBJ databases">
        <title>Draft genome sequence of Clostridium hiranonis (DSM 13275).</title>
        <authorList>
            <person name="Sudarsanam P."/>
            <person name="Ley R."/>
            <person name="Guruge J."/>
            <person name="Turnbaugh P.J."/>
            <person name="Mahowald M."/>
            <person name="Liep D."/>
            <person name="Gordon J."/>
        </authorList>
    </citation>
    <scope>NUCLEOTIDE SEQUENCE [LARGE SCALE GENOMIC DNA]</scope>
    <source>
        <strain evidence="1 2">DSM 13275</strain>
    </source>
</reference>
<dbReference type="STRING" id="500633.CLOHIR_01429"/>
<evidence type="ECO:0000313" key="2">
    <source>
        <dbReference type="Proteomes" id="UP000003178"/>
    </source>
</evidence>
<accession>B6FZX5</accession>
<dbReference type="HOGENOM" id="CLU_1871814_0_0_9"/>
<comment type="caution">
    <text evidence="1">The sequence shown here is derived from an EMBL/GenBank/DDBJ whole genome shotgun (WGS) entry which is preliminary data.</text>
</comment>
<gene>
    <name evidence="1" type="ORF">CLOHIR_01429</name>
</gene>
<reference evidence="1 2" key="1">
    <citation type="submission" date="2008-09" db="EMBL/GenBank/DDBJ databases">
        <authorList>
            <person name="Fulton L."/>
            <person name="Clifton S."/>
            <person name="Fulton B."/>
            <person name="Xu J."/>
            <person name="Minx P."/>
            <person name="Pepin K.H."/>
            <person name="Johnson M."/>
            <person name="Thiruvilangam P."/>
            <person name="Bhonagiri V."/>
            <person name="Nash W.E."/>
            <person name="Mardis E.R."/>
            <person name="Wilson R.K."/>
        </authorList>
    </citation>
    <scope>NUCLEOTIDE SEQUENCE [LARGE SCALE GENOMIC DNA]</scope>
    <source>
        <strain evidence="1 2">DSM 13275</strain>
    </source>
</reference>
<name>B6FZX5_PEPHT</name>
<evidence type="ECO:0000313" key="1">
    <source>
        <dbReference type="EMBL" id="EEA84948.1"/>
    </source>
</evidence>
<dbReference type="AlphaFoldDB" id="B6FZX5"/>